<organism evidence="1 2">
    <name type="scientific">Gossypium gossypioides</name>
    <name type="common">Mexican cotton</name>
    <name type="synonym">Selera gossypioides</name>
    <dbReference type="NCBI Taxonomy" id="34282"/>
    <lineage>
        <taxon>Eukaryota</taxon>
        <taxon>Viridiplantae</taxon>
        <taxon>Streptophyta</taxon>
        <taxon>Embryophyta</taxon>
        <taxon>Tracheophyta</taxon>
        <taxon>Spermatophyta</taxon>
        <taxon>Magnoliopsida</taxon>
        <taxon>eudicotyledons</taxon>
        <taxon>Gunneridae</taxon>
        <taxon>Pentapetalae</taxon>
        <taxon>rosids</taxon>
        <taxon>malvids</taxon>
        <taxon>Malvales</taxon>
        <taxon>Malvaceae</taxon>
        <taxon>Malvoideae</taxon>
        <taxon>Gossypium</taxon>
    </lineage>
</organism>
<evidence type="ECO:0000313" key="2">
    <source>
        <dbReference type="Proteomes" id="UP000593579"/>
    </source>
</evidence>
<protein>
    <submittedName>
        <fullName evidence="1">Uncharacterized protein</fullName>
    </submittedName>
</protein>
<dbReference type="EMBL" id="JABEZY010000006">
    <property type="protein sequence ID" value="MBA0739252.1"/>
    <property type="molecule type" value="Genomic_DNA"/>
</dbReference>
<dbReference type="Proteomes" id="UP000593579">
    <property type="component" value="Unassembled WGS sequence"/>
</dbReference>
<reference evidence="1 2" key="1">
    <citation type="journal article" date="2019" name="Genome Biol. Evol.">
        <title>Insights into the evolution of the New World diploid cottons (Gossypium, subgenus Houzingenia) based on genome sequencing.</title>
        <authorList>
            <person name="Grover C.E."/>
            <person name="Arick M.A. 2nd"/>
            <person name="Thrash A."/>
            <person name="Conover J.L."/>
            <person name="Sanders W.S."/>
            <person name="Peterson D.G."/>
            <person name="Frelichowski J.E."/>
            <person name="Scheffler J.A."/>
            <person name="Scheffler B.E."/>
            <person name="Wendel J.F."/>
        </authorList>
    </citation>
    <scope>NUCLEOTIDE SEQUENCE [LARGE SCALE GENOMIC DNA]</scope>
    <source>
        <strain evidence="1">5</strain>
        <tissue evidence="1">Leaf</tissue>
    </source>
</reference>
<keyword evidence="2" id="KW-1185">Reference proteome</keyword>
<dbReference type="AlphaFoldDB" id="A0A7J9BST0"/>
<sequence>MSISLISMCIVVNVRGRVFECYGPKCKARDHRTRCVP</sequence>
<gene>
    <name evidence="1" type="ORF">Gogos_012539</name>
</gene>
<accession>A0A7J9BST0</accession>
<evidence type="ECO:0000313" key="1">
    <source>
        <dbReference type="EMBL" id="MBA0739252.1"/>
    </source>
</evidence>
<comment type="caution">
    <text evidence="1">The sequence shown here is derived from an EMBL/GenBank/DDBJ whole genome shotgun (WGS) entry which is preliminary data.</text>
</comment>
<name>A0A7J9BST0_GOSGO</name>
<proteinExistence type="predicted"/>